<evidence type="ECO:0008006" key="5">
    <source>
        <dbReference type="Google" id="ProtNLM"/>
    </source>
</evidence>
<keyword evidence="1" id="KW-0812">Transmembrane</keyword>
<accession>A0A4R9BSF0</accession>
<keyword evidence="4" id="KW-1185">Reference proteome</keyword>
<keyword evidence="2" id="KW-0732">Signal</keyword>
<keyword evidence="1" id="KW-1133">Transmembrane helix</keyword>
<gene>
    <name evidence="3" type="ORF">E3T51_04950</name>
</gene>
<comment type="caution">
    <text evidence="3">The sequence shown here is derived from an EMBL/GenBank/DDBJ whole genome shotgun (WGS) entry which is preliminary data.</text>
</comment>
<feature type="transmembrane region" description="Helical" evidence="1">
    <location>
        <begin position="370"/>
        <end position="389"/>
    </location>
</feature>
<evidence type="ECO:0000313" key="3">
    <source>
        <dbReference type="EMBL" id="TFD90051.1"/>
    </source>
</evidence>
<keyword evidence="1" id="KW-0472">Membrane</keyword>
<name>A0A4R9BSF0_9MICO</name>
<feature type="chain" id="PRO_5020944393" description="LPXTG cell wall anchor domain-containing protein" evidence="2">
    <location>
        <begin position="31"/>
        <end position="396"/>
    </location>
</feature>
<dbReference type="RefSeq" id="WP_134528248.1">
    <property type="nucleotide sequence ID" value="NZ_SOHN01000008.1"/>
</dbReference>
<proteinExistence type="predicted"/>
<dbReference type="Gene3D" id="2.60.40.2700">
    <property type="match status" value="2"/>
</dbReference>
<evidence type="ECO:0000313" key="4">
    <source>
        <dbReference type="Proteomes" id="UP000297626"/>
    </source>
</evidence>
<sequence>MTFARSRFRHRGSAVALTIAAVLAFGTLFAAPASANSAESGPVTIIGEPIIGQTLTVDKGDWDAGTTFTYQWHQSHNGADVAGATSDSLLLTDAERWDYLEVTVTGTLSGTATEITSSNSVRVLRPLMTAGTLSISGSAVVGNVLTATAADWPEGATINYYWGYNDGEFGDSIEGATGRTFTVPADKVGLHIAAMIYVNLPGFEEYFLATTTDIVPPATTPVATVPAAQAPADTALVATVPAAQAPADTAPVATSAQLTAFLTAAGVVTGTAASAGLPATGLDVTKPYTATVDWAAADGFVDVYAYSTPTLVGTFPIVNGQVHVVLSSAMLSALAAGSHTLVVSGQSSGAVQAVAFSITKTLAATGVDPIVPLGSAALLLLLGAALVVVRRRRTLA</sequence>
<dbReference type="AlphaFoldDB" id="A0A4R9BSF0"/>
<feature type="signal peptide" evidence="2">
    <location>
        <begin position="1"/>
        <end position="30"/>
    </location>
</feature>
<protein>
    <recommendedName>
        <fullName evidence="5">LPXTG cell wall anchor domain-containing protein</fullName>
    </recommendedName>
</protein>
<reference evidence="3 4" key="1">
    <citation type="submission" date="2019-03" db="EMBL/GenBank/DDBJ databases">
        <title>Genomics of glacier-inhabiting Cryobacterium strains.</title>
        <authorList>
            <person name="Liu Q."/>
            <person name="Xin Y.-H."/>
        </authorList>
    </citation>
    <scope>NUCLEOTIDE SEQUENCE [LARGE SCALE GENOMIC DNA]</scope>
    <source>
        <strain evidence="3 4">Sr54</strain>
    </source>
</reference>
<dbReference type="Proteomes" id="UP000297626">
    <property type="component" value="Unassembled WGS sequence"/>
</dbReference>
<evidence type="ECO:0000256" key="2">
    <source>
        <dbReference type="SAM" id="SignalP"/>
    </source>
</evidence>
<dbReference type="EMBL" id="SOHN01000008">
    <property type="protein sequence ID" value="TFD90051.1"/>
    <property type="molecule type" value="Genomic_DNA"/>
</dbReference>
<organism evidence="3 4">
    <name type="scientific">Cryobacterium serini</name>
    <dbReference type="NCBI Taxonomy" id="1259201"/>
    <lineage>
        <taxon>Bacteria</taxon>
        <taxon>Bacillati</taxon>
        <taxon>Actinomycetota</taxon>
        <taxon>Actinomycetes</taxon>
        <taxon>Micrococcales</taxon>
        <taxon>Microbacteriaceae</taxon>
        <taxon>Cryobacterium</taxon>
    </lineage>
</organism>
<evidence type="ECO:0000256" key="1">
    <source>
        <dbReference type="SAM" id="Phobius"/>
    </source>
</evidence>